<keyword evidence="2" id="KW-1185">Reference proteome</keyword>
<evidence type="ECO:0000313" key="1">
    <source>
        <dbReference type="EMBL" id="MBA0757866.1"/>
    </source>
</evidence>
<evidence type="ECO:0000313" key="2">
    <source>
        <dbReference type="Proteomes" id="UP000593568"/>
    </source>
</evidence>
<sequence length="141" mass="16709">MASRKQQHTTEALINFDVNRFINLEVERLYLQMSDRSFIQEHVFDPTMSAYNKIWDLATDKENMYNQFVKLQRKQNQEVKYTDVMDDGIGEHVNFQMENTLDARHRLYPESPCAKNGWTTPTPLPDMLMRFLPSGEEEDNE</sequence>
<dbReference type="EMBL" id="JABEZW010000001">
    <property type="protein sequence ID" value="MBA0757866.1"/>
    <property type="molecule type" value="Genomic_DNA"/>
</dbReference>
<protein>
    <submittedName>
        <fullName evidence="1">Uncharacterized protein</fullName>
    </submittedName>
</protein>
<reference evidence="1 2" key="1">
    <citation type="journal article" date="2019" name="Genome Biol. Evol.">
        <title>Insights into the evolution of the New World diploid cottons (Gossypium, subgenus Houzingenia) based on genome sequencing.</title>
        <authorList>
            <person name="Grover C.E."/>
            <person name="Arick M.A. 2nd"/>
            <person name="Thrash A."/>
            <person name="Conover J.L."/>
            <person name="Sanders W.S."/>
            <person name="Peterson D.G."/>
            <person name="Frelichowski J.E."/>
            <person name="Scheffler J.A."/>
            <person name="Scheffler B.E."/>
            <person name="Wendel J.F."/>
        </authorList>
    </citation>
    <scope>NUCLEOTIDE SEQUENCE [LARGE SCALE GENOMIC DNA]</scope>
    <source>
        <strain evidence="1">8</strain>
        <tissue evidence="1">Leaf</tissue>
    </source>
</reference>
<organism evidence="1 2">
    <name type="scientific">Gossypium trilobum</name>
    <dbReference type="NCBI Taxonomy" id="34281"/>
    <lineage>
        <taxon>Eukaryota</taxon>
        <taxon>Viridiplantae</taxon>
        <taxon>Streptophyta</taxon>
        <taxon>Embryophyta</taxon>
        <taxon>Tracheophyta</taxon>
        <taxon>Spermatophyta</taxon>
        <taxon>Magnoliopsida</taxon>
        <taxon>eudicotyledons</taxon>
        <taxon>Gunneridae</taxon>
        <taxon>Pentapetalae</taxon>
        <taxon>rosids</taxon>
        <taxon>malvids</taxon>
        <taxon>Malvales</taxon>
        <taxon>Malvaceae</taxon>
        <taxon>Malvoideae</taxon>
        <taxon>Gossypium</taxon>
    </lineage>
</organism>
<name>A0A7J9DAT6_9ROSI</name>
<comment type="caution">
    <text evidence="1">The sequence shown here is derived from an EMBL/GenBank/DDBJ whole genome shotgun (WGS) entry which is preliminary data.</text>
</comment>
<gene>
    <name evidence="1" type="ORF">Gotri_020912</name>
</gene>
<proteinExistence type="predicted"/>
<dbReference type="Proteomes" id="UP000593568">
    <property type="component" value="Unassembled WGS sequence"/>
</dbReference>
<dbReference type="AlphaFoldDB" id="A0A7J9DAT6"/>
<accession>A0A7J9DAT6</accession>